<reference evidence="3" key="1">
    <citation type="submission" date="2020-12" db="UniProtKB">
        <authorList>
            <consortium name="WormBaseParasite"/>
        </authorList>
    </citation>
    <scope>IDENTIFICATION</scope>
    <source>
        <strain evidence="3">MHco3</strain>
    </source>
</reference>
<protein>
    <submittedName>
        <fullName evidence="3">UPF0506 domain-containing protein</fullName>
    </submittedName>
</protein>
<organism evidence="2 3">
    <name type="scientific">Haemonchus contortus</name>
    <name type="common">Barber pole worm</name>
    <dbReference type="NCBI Taxonomy" id="6289"/>
    <lineage>
        <taxon>Eukaryota</taxon>
        <taxon>Metazoa</taxon>
        <taxon>Ecdysozoa</taxon>
        <taxon>Nematoda</taxon>
        <taxon>Chromadorea</taxon>
        <taxon>Rhabditida</taxon>
        <taxon>Rhabditina</taxon>
        <taxon>Rhabditomorpha</taxon>
        <taxon>Strongyloidea</taxon>
        <taxon>Trichostrongylidae</taxon>
        <taxon>Haemonchus</taxon>
    </lineage>
</organism>
<accession>A0A7I4YZS8</accession>
<evidence type="ECO:0000313" key="3">
    <source>
        <dbReference type="WBParaSite" id="HCON_00155575-00001"/>
    </source>
</evidence>
<evidence type="ECO:0000256" key="1">
    <source>
        <dbReference type="SAM" id="SignalP"/>
    </source>
</evidence>
<keyword evidence="1" id="KW-0732">Signal</keyword>
<proteinExistence type="predicted"/>
<dbReference type="Proteomes" id="UP000025227">
    <property type="component" value="Unplaced"/>
</dbReference>
<sequence length="56" mass="6053">MFQKILLCVLLVIALASFVSADFSCFFGDFICKSVTCRKCTVATCLNGDCVCTLCS</sequence>
<name>A0A7I4YZS8_HAECO</name>
<feature type="signal peptide" evidence="1">
    <location>
        <begin position="1"/>
        <end position="21"/>
    </location>
</feature>
<evidence type="ECO:0000313" key="2">
    <source>
        <dbReference type="Proteomes" id="UP000025227"/>
    </source>
</evidence>
<keyword evidence="2" id="KW-1185">Reference proteome</keyword>
<dbReference type="OrthoDB" id="5850281at2759"/>
<feature type="chain" id="PRO_5029610866" evidence="1">
    <location>
        <begin position="22"/>
        <end position="56"/>
    </location>
</feature>
<dbReference type="WBParaSite" id="HCON_00155575-00001">
    <property type="protein sequence ID" value="HCON_00155575-00001"/>
    <property type="gene ID" value="HCON_00155575"/>
</dbReference>
<dbReference type="OMA" id="NCKVATC"/>
<dbReference type="AlphaFoldDB" id="A0A7I4YZS8"/>